<dbReference type="Proteomes" id="UP000245133">
    <property type="component" value="Unassembled WGS sequence"/>
</dbReference>
<keyword evidence="1" id="KW-1133">Transmembrane helix</keyword>
<keyword evidence="1" id="KW-0472">Membrane</keyword>
<gene>
    <name evidence="2" type="ORF">LPTSP4_16010</name>
</gene>
<comment type="caution">
    <text evidence="2">The sequence shown here is derived from an EMBL/GenBank/DDBJ whole genome shotgun (WGS) entry which is preliminary data.</text>
</comment>
<proteinExistence type="predicted"/>
<keyword evidence="1" id="KW-0812">Transmembrane</keyword>
<evidence type="ECO:0000256" key="1">
    <source>
        <dbReference type="SAM" id="Phobius"/>
    </source>
</evidence>
<sequence>MTRQMTEANIQWLNVKLQESKKIFYLLAIAFTVSFCIFSYVIWFYLDLQESAEWIRFLPIGILVMDAIILYLVIFPRVRRFQLDIQGKQKEILRTKIERTERRTYKNSISFHWILKDGESIQVESSQFEAHQAGEELVLHIAPHSKTLLEVAKEDIF</sequence>
<feature type="transmembrane region" description="Helical" evidence="1">
    <location>
        <begin position="23"/>
        <end position="45"/>
    </location>
</feature>
<dbReference type="RefSeq" id="WP_108975518.1">
    <property type="nucleotide sequence ID" value="NZ_BFBB01000003.1"/>
</dbReference>
<name>A0A2P2DZM3_9LEPT</name>
<protein>
    <submittedName>
        <fullName evidence="2">Uncharacterized protein</fullName>
    </submittedName>
</protein>
<evidence type="ECO:0000313" key="3">
    <source>
        <dbReference type="Proteomes" id="UP000245133"/>
    </source>
</evidence>
<dbReference type="AlphaFoldDB" id="A0A2P2DZM3"/>
<organism evidence="2 3">
    <name type="scientific">Leptospira ryugenii</name>
    <dbReference type="NCBI Taxonomy" id="1917863"/>
    <lineage>
        <taxon>Bacteria</taxon>
        <taxon>Pseudomonadati</taxon>
        <taxon>Spirochaetota</taxon>
        <taxon>Spirochaetia</taxon>
        <taxon>Leptospirales</taxon>
        <taxon>Leptospiraceae</taxon>
        <taxon>Leptospira</taxon>
    </lineage>
</organism>
<feature type="transmembrane region" description="Helical" evidence="1">
    <location>
        <begin position="57"/>
        <end position="75"/>
    </location>
</feature>
<reference evidence="2 3" key="1">
    <citation type="submission" date="2018-02" db="EMBL/GenBank/DDBJ databases">
        <title>Novel Leptospira species isolated from soil and water in Japan.</title>
        <authorList>
            <person name="Nakao R."/>
            <person name="Masuzawa T."/>
        </authorList>
    </citation>
    <scope>NUCLEOTIDE SEQUENCE [LARGE SCALE GENOMIC DNA]</scope>
    <source>
        <strain evidence="2 3">YH101</strain>
    </source>
</reference>
<evidence type="ECO:0000313" key="2">
    <source>
        <dbReference type="EMBL" id="GBF50078.1"/>
    </source>
</evidence>
<dbReference type="EMBL" id="BFBB01000003">
    <property type="protein sequence ID" value="GBF50078.1"/>
    <property type="molecule type" value="Genomic_DNA"/>
</dbReference>
<keyword evidence="3" id="KW-1185">Reference proteome</keyword>
<accession>A0A2P2DZM3</accession>